<evidence type="ECO:0000313" key="1">
    <source>
        <dbReference type="EMBL" id="MST70936.1"/>
    </source>
</evidence>
<dbReference type="EMBL" id="VUNA01000010">
    <property type="protein sequence ID" value="MST70936.1"/>
    <property type="molecule type" value="Genomic_DNA"/>
</dbReference>
<dbReference type="RefSeq" id="WP_154554496.1">
    <property type="nucleotide sequence ID" value="NZ_VUNA01000010.1"/>
</dbReference>
<keyword evidence="2" id="KW-1185">Reference proteome</keyword>
<gene>
    <name evidence="1" type="ORF">FYJ65_06240</name>
</gene>
<dbReference type="Proteomes" id="UP000469424">
    <property type="component" value="Unassembled WGS sequence"/>
</dbReference>
<dbReference type="AlphaFoldDB" id="A0A6N7XLV9"/>
<reference evidence="1 2" key="1">
    <citation type="submission" date="2019-08" db="EMBL/GenBank/DDBJ databases">
        <title>In-depth cultivation of the pig gut microbiome towards novel bacterial diversity and tailored functional studies.</title>
        <authorList>
            <person name="Wylensek D."/>
            <person name="Hitch T.C.A."/>
            <person name="Clavel T."/>
        </authorList>
    </citation>
    <scope>NUCLEOTIDE SEQUENCE [LARGE SCALE GENOMIC DNA]</scope>
    <source>
        <strain evidence="1 2">WCA-MUC-591-APC-4B</strain>
    </source>
</reference>
<evidence type="ECO:0000313" key="2">
    <source>
        <dbReference type="Proteomes" id="UP000469424"/>
    </source>
</evidence>
<protein>
    <submittedName>
        <fullName evidence="1">Uncharacterized protein</fullName>
    </submittedName>
</protein>
<sequence>MVTFKLIEKYEEKLVYWYYPEGNEEKRPGTIVVNRLKEEIEFTELAEDDWEREIPAGEINELIESINQMKCENGETDFLSLVTEPEHDIWYGNHAI</sequence>
<accession>A0A6N7XLV9</accession>
<name>A0A6N7XLV9_9FIRM</name>
<comment type="caution">
    <text evidence="1">The sequence shown here is derived from an EMBL/GenBank/DDBJ whole genome shotgun (WGS) entry which is preliminary data.</text>
</comment>
<proteinExistence type="predicted"/>
<organism evidence="1 2">
    <name type="scientific">Mogibacterium kristiansenii</name>
    <dbReference type="NCBI Taxonomy" id="2606708"/>
    <lineage>
        <taxon>Bacteria</taxon>
        <taxon>Bacillati</taxon>
        <taxon>Bacillota</taxon>
        <taxon>Clostridia</taxon>
        <taxon>Peptostreptococcales</taxon>
        <taxon>Anaerovoracaceae</taxon>
        <taxon>Mogibacterium</taxon>
    </lineage>
</organism>